<keyword evidence="4" id="KW-1185">Reference proteome</keyword>
<name>A0ABR6MAF4_MICEC</name>
<dbReference type="RefSeq" id="WP_184690088.1">
    <property type="nucleotide sequence ID" value="NZ_JACHJC010000001.1"/>
</dbReference>
<evidence type="ECO:0000313" key="3">
    <source>
        <dbReference type="EMBL" id="MBB5111382.1"/>
    </source>
</evidence>
<keyword evidence="2" id="KW-0812">Transmembrane</keyword>
<accession>A0ABR6MAF4</accession>
<gene>
    <name evidence="3" type="ORF">FHU28_001221</name>
</gene>
<protein>
    <submittedName>
        <fullName evidence="3">Uncharacterized protein</fullName>
    </submittedName>
</protein>
<evidence type="ECO:0000256" key="2">
    <source>
        <dbReference type="SAM" id="Phobius"/>
    </source>
</evidence>
<feature type="compositionally biased region" description="Polar residues" evidence="1">
    <location>
        <begin position="1"/>
        <end position="11"/>
    </location>
</feature>
<keyword evidence="2" id="KW-1133">Transmembrane helix</keyword>
<organism evidence="3 4">
    <name type="scientific">Micromonospora echinospora</name>
    <name type="common">Micromonospora purpurea</name>
    <dbReference type="NCBI Taxonomy" id="1877"/>
    <lineage>
        <taxon>Bacteria</taxon>
        <taxon>Bacillati</taxon>
        <taxon>Actinomycetota</taxon>
        <taxon>Actinomycetes</taxon>
        <taxon>Micromonosporales</taxon>
        <taxon>Micromonosporaceae</taxon>
        <taxon>Micromonospora</taxon>
    </lineage>
</organism>
<feature type="transmembrane region" description="Helical" evidence="2">
    <location>
        <begin position="71"/>
        <end position="91"/>
    </location>
</feature>
<dbReference type="GeneID" id="300291811"/>
<evidence type="ECO:0000256" key="1">
    <source>
        <dbReference type="SAM" id="MobiDB-lite"/>
    </source>
</evidence>
<comment type="caution">
    <text evidence="3">The sequence shown here is derived from an EMBL/GenBank/DDBJ whole genome shotgun (WGS) entry which is preliminary data.</text>
</comment>
<proteinExistence type="predicted"/>
<evidence type="ECO:0000313" key="4">
    <source>
        <dbReference type="Proteomes" id="UP000618986"/>
    </source>
</evidence>
<dbReference type="EMBL" id="JACHJC010000001">
    <property type="protein sequence ID" value="MBB5111382.1"/>
    <property type="molecule type" value="Genomic_DNA"/>
</dbReference>
<keyword evidence="2" id="KW-0472">Membrane</keyword>
<sequence>MLEPSNGTASPRTEGGARLPPDAAFDSTAATEGVTLTVIPHGSDFETPEDEDETVAEPNDRHRLILAYIKTLSPIIAAVVACIGTLVAALVR</sequence>
<feature type="region of interest" description="Disordered" evidence="1">
    <location>
        <begin position="1"/>
        <end position="24"/>
    </location>
</feature>
<reference evidence="3 4" key="1">
    <citation type="submission" date="2020-08" db="EMBL/GenBank/DDBJ databases">
        <title>Sequencing the genomes of 1000 actinobacteria strains.</title>
        <authorList>
            <person name="Klenk H.-P."/>
        </authorList>
    </citation>
    <scope>NUCLEOTIDE SEQUENCE [LARGE SCALE GENOMIC DNA]</scope>
    <source>
        <strain evidence="3 4">DSM 43036</strain>
    </source>
</reference>
<dbReference type="Proteomes" id="UP000618986">
    <property type="component" value="Unassembled WGS sequence"/>
</dbReference>